<feature type="compositionally biased region" description="Acidic residues" evidence="5">
    <location>
        <begin position="224"/>
        <end position="281"/>
    </location>
</feature>
<dbReference type="InterPro" id="IPR029004">
    <property type="entry name" value="Ribosomal_eL28/Mak16"/>
</dbReference>
<dbReference type="PANTHER" id="PTHR23405">
    <property type="entry name" value="MAINTENANCE OF KILLER 16 MAK16 PROTEIN-RELATED"/>
    <property type="match status" value="1"/>
</dbReference>
<evidence type="ECO:0000256" key="5">
    <source>
        <dbReference type="SAM" id="MobiDB-lite"/>
    </source>
</evidence>
<feature type="compositionally biased region" description="Acidic residues" evidence="5">
    <location>
        <begin position="201"/>
        <end position="217"/>
    </location>
</feature>
<dbReference type="InterPro" id="IPR006958">
    <property type="entry name" value="Mak16"/>
</dbReference>
<dbReference type="Proteomes" id="UP001527925">
    <property type="component" value="Unassembled WGS sequence"/>
</dbReference>
<dbReference type="Pfam" id="PF01778">
    <property type="entry name" value="Ribosomal_L28e"/>
    <property type="match status" value="1"/>
</dbReference>
<feature type="region of interest" description="Disordered" evidence="5">
    <location>
        <begin position="198"/>
        <end position="332"/>
    </location>
</feature>
<comment type="similarity">
    <text evidence="2 4">Belongs to the MAK16 family.</text>
</comment>
<dbReference type="EMBL" id="JADGIZ020000014">
    <property type="protein sequence ID" value="KAL2916769.1"/>
    <property type="molecule type" value="Genomic_DNA"/>
</dbReference>
<evidence type="ECO:0000256" key="2">
    <source>
        <dbReference type="ARBA" id="ARBA00005514"/>
    </source>
</evidence>
<keyword evidence="8" id="KW-1185">Reference proteome</keyword>
<reference evidence="7 8" key="1">
    <citation type="submission" date="2023-09" db="EMBL/GenBank/DDBJ databases">
        <title>Pangenome analysis of Batrachochytrium dendrobatidis and related Chytrids.</title>
        <authorList>
            <person name="Yacoub M.N."/>
            <person name="Stajich J.E."/>
            <person name="James T.Y."/>
        </authorList>
    </citation>
    <scope>NUCLEOTIDE SEQUENCE [LARGE SCALE GENOMIC DNA]</scope>
    <source>
        <strain evidence="7 8">JEL0888</strain>
    </source>
</reference>
<proteinExistence type="inferred from homology"/>
<sequence length="332" mass="38425">MQVDELIWKTIAFNFCSYKVKTPTQNFCRNEYNVTGLCSRQACPLANSRYATVKEENGVLYLYVKTIERAHTPSKMWEKIKLSKNYVKALEQIDNELLYWPEFTIHKCKQRMTKITQYLIRMRRLRLKTTPKLVGVKKKIERREARREAKAEAAARLEMSIEKELLDRLRKGVYGTDGIVNESQDAFKKALDEIEDMHEQDADEVEDEVEDEEEDLDREFVSDISDDEDEIGDLEDGAEGLESDDEDGDEDDSEDAESDDDNMELPSDEDSDEDSDADSDDSSPKKPQSRKRKGPARAAPPKKQQRKRGAHVEVEYEHEHEQARTANQSTSW</sequence>
<comment type="caution">
    <text evidence="7">The sequence shown here is derived from an EMBL/GenBank/DDBJ whole genome shotgun (WGS) entry which is preliminary data.</text>
</comment>
<evidence type="ECO:0000256" key="4">
    <source>
        <dbReference type="PIRNR" id="PIRNR003352"/>
    </source>
</evidence>
<organism evidence="7 8">
    <name type="scientific">Polyrhizophydium stewartii</name>
    <dbReference type="NCBI Taxonomy" id="2732419"/>
    <lineage>
        <taxon>Eukaryota</taxon>
        <taxon>Fungi</taxon>
        <taxon>Fungi incertae sedis</taxon>
        <taxon>Chytridiomycota</taxon>
        <taxon>Chytridiomycota incertae sedis</taxon>
        <taxon>Chytridiomycetes</taxon>
        <taxon>Rhizophydiales</taxon>
        <taxon>Rhizophydiales incertae sedis</taxon>
        <taxon>Polyrhizophydium</taxon>
    </lineage>
</organism>
<keyword evidence="3 4" id="KW-0539">Nucleus</keyword>
<evidence type="ECO:0000256" key="1">
    <source>
        <dbReference type="ARBA" id="ARBA00004123"/>
    </source>
</evidence>
<gene>
    <name evidence="7" type="primary">mak16</name>
    <name evidence="7" type="ORF">HK105_203548</name>
</gene>
<dbReference type="PIRSF" id="PIRSF003352">
    <property type="entry name" value="MAK16"/>
    <property type="match status" value="1"/>
</dbReference>
<dbReference type="PANTHER" id="PTHR23405:SF4">
    <property type="entry name" value="PROTEIN MAK16 HOMOLOG"/>
    <property type="match status" value="1"/>
</dbReference>
<name>A0ABR4NBB7_9FUNG</name>
<feature type="domain" description="Ribosomal eL28/Mak16" evidence="6">
    <location>
        <begin position="6"/>
        <end position="118"/>
    </location>
</feature>
<evidence type="ECO:0000259" key="6">
    <source>
        <dbReference type="Pfam" id="PF01778"/>
    </source>
</evidence>
<comment type="subcellular location">
    <subcellularLocation>
        <location evidence="1">Nucleus</location>
    </subcellularLocation>
</comment>
<feature type="compositionally biased region" description="Basic and acidic residues" evidence="5">
    <location>
        <begin position="310"/>
        <end position="323"/>
    </location>
</feature>
<protein>
    <recommendedName>
        <fullName evidence="4">Protein MAK16</fullName>
    </recommendedName>
</protein>
<dbReference type="Gene3D" id="3.30.390.110">
    <property type="match status" value="1"/>
</dbReference>
<dbReference type="Pfam" id="PF04874">
    <property type="entry name" value="Mak16"/>
    <property type="match status" value="1"/>
</dbReference>
<evidence type="ECO:0000256" key="3">
    <source>
        <dbReference type="ARBA" id="ARBA00023242"/>
    </source>
</evidence>
<evidence type="ECO:0000313" key="7">
    <source>
        <dbReference type="EMBL" id="KAL2916769.1"/>
    </source>
</evidence>
<accession>A0ABR4NBB7</accession>
<evidence type="ECO:0000313" key="8">
    <source>
        <dbReference type="Proteomes" id="UP001527925"/>
    </source>
</evidence>